<dbReference type="EMBL" id="CP016279">
    <property type="protein sequence ID" value="ANP51730.1"/>
    <property type="molecule type" value="Genomic_DNA"/>
</dbReference>
<dbReference type="GO" id="GO:0005975">
    <property type="term" value="P:carbohydrate metabolic process"/>
    <property type="evidence" value="ECO:0007669"/>
    <property type="project" value="UniProtKB-ARBA"/>
</dbReference>
<feature type="chain" id="PRO_5008519355" description="receptor protein-tyrosine kinase" evidence="17">
    <location>
        <begin position="30"/>
        <end position="597"/>
    </location>
</feature>
<evidence type="ECO:0000256" key="4">
    <source>
        <dbReference type="ARBA" id="ARBA00022679"/>
    </source>
</evidence>
<evidence type="ECO:0000259" key="18">
    <source>
        <dbReference type="Pfam" id="PF12810"/>
    </source>
</evidence>
<keyword evidence="8" id="KW-0418">Kinase</keyword>
<dbReference type="AlphaFoldDB" id="A0A1B1AYX1"/>
<keyword evidence="13" id="KW-1015">Disulfide bond</keyword>
<evidence type="ECO:0000256" key="13">
    <source>
        <dbReference type="ARBA" id="ARBA00023157"/>
    </source>
</evidence>
<dbReference type="InterPro" id="IPR032109">
    <property type="entry name" value="Big_3_5"/>
</dbReference>
<evidence type="ECO:0000256" key="12">
    <source>
        <dbReference type="ARBA" id="ARBA00023137"/>
    </source>
</evidence>
<dbReference type="Gene3D" id="2.60.40.10">
    <property type="entry name" value="Immunoglobulins"/>
    <property type="match status" value="1"/>
</dbReference>
<dbReference type="GO" id="GO:0005886">
    <property type="term" value="C:plasma membrane"/>
    <property type="evidence" value="ECO:0007669"/>
    <property type="project" value="UniProtKB-SubCell"/>
</dbReference>
<keyword evidence="9" id="KW-0067">ATP-binding</keyword>
<keyword evidence="3" id="KW-1003">Cell membrane</keyword>
<feature type="region of interest" description="Disordered" evidence="16">
    <location>
        <begin position="186"/>
        <end position="267"/>
    </location>
</feature>
<evidence type="ECO:0000256" key="8">
    <source>
        <dbReference type="ARBA" id="ARBA00022777"/>
    </source>
</evidence>
<feature type="region of interest" description="Disordered" evidence="16">
    <location>
        <begin position="548"/>
        <end position="597"/>
    </location>
</feature>
<dbReference type="EC" id="2.7.10.1" evidence="2"/>
<dbReference type="GO" id="GO:0004714">
    <property type="term" value="F:transmembrane receptor protein tyrosine kinase activity"/>
    <property type="evidence" value="ECO:0007669"/>
    <property type="project" value="UniProtKB-EC"/>
</dbReference>
<evidence type="ECO:0000313" key="20">
    <source>
        <dbReference type="EMBL" id="ANP51730.1"/>
    </source>
</evidence>
<dbReference type="InterPro" id="IPR055163">
    <property type="entry name" value="ALK/LTK-like_GRD"/>
</dbReference>
<dbReference type="Pfam" id="PF12810">
    <property type="entry name" value="ALK_LTK_GRD"/>
    <property type="match status" value="1"/>
</dbReference>
<keyword evidence="4" id="KW-0808">Transferase</keyword>
<feature type="region of interest" description="Disordered" evidence="16">
    <location>
        <begin position="125"/>
        <end position="165"/>
    </location>
</feature>
<protein>
    <recommendedName>
        <fullName evidence="2">receptor protein-tyrosine kinase</fullName>
        <ecNumber evidence="2">2.7.10.1</ecNumber>
    </recommendedName>
</protein>
<evidence type="ECO:0000313" key="21">
    <source>
        <dbReference type="EMBL" id="MBP2056427.1"/>
    </source>
</evidence>
<evidence type="ECO:0000256" key="16">
    <source>
        <dbReference type="SAM" id="MobiDB-lite"/>
    </source>
</evidence>
<reference evidence="21 23" key="2">
    <citation type="submission" date="2021-03" db="EMBL/GenBank/DDBJ databases">
        <title>Genomic Encyclopedia of Type Strains, Phase IV (KMG-IV): sequencing the most valuable type-strain genomes for metagenomic binning, comparative biology and taxonomic classification.</title>
        <authorList>
            <person name="Goeker M."/>
        </authorList>
    </citation>
    <scope>NUCLEOTIDE SEQUENCE [LARGE SCALE GENOMIC DNA]</scope>
    <source>
        <strain evidence="21 23">DSM 40499</strain>
    </source>
</reference>
<dbReference type="OrthoDB" id="3218241at2"/>
<evidence type="ECO:0000256" key="14">
    <source>
        <dbReference type="ARBA" id="ARBA00023170"/>
    </source>
</evidence>
<evidence type="ECO:0000256" key="10">
    <source>
        <dbReference type="ARBA" id="ARBA00022989"/>
    </source>
</evidence>
<keyword evidence="6 17" id="KW-0732">Signal</keyword>
<sequence length="597" mass="55918">MSLLRTKLLPAVGAAGLVTAILAPLPANADVPADSATASPCGVGGVFTASPPTCTYGTTGTDTFTVPDGVDAVTVDLYGAEGGSAAGFVAPNPPNTGAPGGLGGETRARLAVTPGQKLQITVGAAGVPGSSRHGEFARPGGFGHGSGGGGAHGGGGSGGGASDVRLDDFGAADRVLVAGGGGGAGNGGPLLHGGDGGGPAGQDGGQGGGPDGSGVAGGGGSQTTPGTGSPNSALGGPGGPASDTDPNTGLPNPGSGGPGGNGARGGNGGGGGGGGYFGGGGGSGGGNPGNLYGAGGGGGSSYATPAASQVSLLQGVNHGSGRAIVSFRYRTTVSLTPDTSTPLFGHPVTFTAAVHAANPAAGTPSGTVTISDGTTPLATVPLEGGRARFTTGGLRPGSHALTATFSGDPGFTPGATDSPTEITVGFSRPCIAAAHHGVLTVAADEAICIGSGGSQDGKVTVQPGGSLAVSDARITGPVTADGALALTVCGSTLTGPLTVEHSSGYVRIGGEPTTCQGNLVRGALTIDANTGGIAVSGNSVTGPVRITGNSGSGLLPDESAPAFEGNHVEGPLSCDGNEPELHQSDNTVSGPRSGQCR</sequence>
<name>A0A1B1AYX1_9ACTN</name>
<evidence type="ECO:0000256" key="5">
    <source>
        <dbReference type="ARBA" id="ARBA00022692"/>
    </source>
</evidence>
<keyword evidence="7" id="KW-0547">Nucleotide-binding</keyword>
<evidence type="ECO:0000256" key="9">
    <source>
        <dbReference type="ARBA" id="ARBA00022840"/>
    </source>
</evidence>
<dbReference type="Proteomes" id="UP000092659">
    <property type="component" value="Chromosome"/>
</dbReference>
<keyword evidence="5" id="KW-0812">Transmembrane</keyword>
<feature type="signal peptide" evidence="17">
    <location>
        <begin position="1"/>
        <end position="29"/>
    </location>
</feature>
<keyword evidence="11" id="KW-0472">Membrane</keyword>
<evidence type="ECO:0000256" key="6">
    <source>
        <dbReference type="ARBA" id="ARBA00022729"/>
    </source>
</evidence>
<dbReference type="Proteomes" id="UP001519309">
    <property type="component" value="Unassembled WGS sequence"/>
</dbReference>
<evidence type="ECO:0000256" key="3">
    <source>
        <dbReference type="ARBA" id="ARBA00022475"/>
    </source>
</evidence>
<dbReference type="RefSeq" id="WP_067306692.1">
    <property type="nucleotide sequence ID" value="NZ_CP016279.1"/>
</dbReference>
<dbReference type="EMBL" id="JAGGLP010000046">
    <property type="protein sequence ID" value="MBP2056427.1"/>
    <property type="molecule type" value="Genomic_DNA"/>
</dbReference>
<reference evidence="20 22" key="1">
    <citation type="submission" date="2016-06" db="EMBL/GenBank/DDBJ databases">
        <title>Complete genome sequence of Streptomyces griseochromogenes ATCC 14511, the Blasticidin S producer.</title>
        <authorList>
            <person name="Wu L."/>
        </authorList>
    </citation>
    <scope>NUCLEOTIDE SEQUENCE [LARGE SCALE GENOMIC DNA]</scope>
    <source>
        <strain evidence="20 22">ATCC 14511</strain>
    </source>
</reference>
<gene>
    <name evidence="20" type="ORF">AVL59_20960</name>
    <name evidence="21" type="ORF">J2Z21_009445</name>
</gene>
<accession>A0A1B1AYX1</accession>
<dbReference type="Pfam" id="PF16640">
    <property type="entry name" value="Big_3_5"/>
    <property type="match status" value="1"/>
</dbReference>
<feature type="compositionally biased region" description="Gly residues" evidence="16">
    <location>
        <begin position="254"/>
        <end position="267"/>
    </location>
</feature>
<evidence type="ECO:0000313" key="23">
    <source>
        <dbReference type="Proteomes" id="UP001519309"/>
    </source>
</evidence>
<feature type="domain" description="Bacterial Ig-like" evidence="19">
    <location>
        <begin position="335"/>
        <end position="424"/>
    </location>
</feature>
<evidence type="ECO:0000256" key="11">
    <source>
        <dbReference type="ARBA" id="ARBA00023136"/>
    </source>
</evidence>
<evidence type="ECO:0000256" key="7">
    <source>
        <dbReference type="ARBA" id="ARBA00022741"/>
    </source>
</evidence>
<comment type="subcellular location">
    <subcellularLocation>
        <location evidence="1">Cell membrane</location>
        <topology evidence="1">Single-pass type I membrane protein</topology>
    </subcellularLocation>
</comment>
<evidence type="ECO:0000256" key="1">
    <source>
        <dbReference type="ARBA" id="ARBA00004251"/>
    </source>
</evidence>
<proteinExistence type="predicted"/>
<evidence type="ECO:0000256" key="17">
    <source>
        <dbReference type="SAM" id="SignalP"/>
    </source>
</evidence>
<dbReference type="InterPro" id="IPR013783">
    <property type="entry name" value="Ig-like_fold"/>
</dbReference>
<feature type="compositionally biased region" description="Gly residues" evidence="16">
    <location>
        <begin position="140"/>
        <end position="161"/>
    </location>
</feature>
<dbReference type="KEGG" id="sgs:AVL59_20960"/>
<feature type="compositionally biased region" description="Polar residues" evidence="16">
    <location>
        <begin position="584"/>
        <end position="597"/>
    </location>
</feature>
<keyword evidence="15" id="KW-0325">Glycoprotein</keyword>
<evidence type="ECO:0000256" key="15">
    <source>
        <dbReference type="ARBA" id="ARBA00023180"/>
    </source>
</evidence>
<keyword evidence="14" id="KW-0675">Receptor</keyword>
<organism evidence="20 22">
    <name type="scientific">Streptomyces griseochromogenes</name>
    <dbReference type="NCBI Taxonomy" id="68214"/>
    <lineage>
        <taxon>Bacteria</taxon>
        <taxon>Bacillati</taxon>
        <taxon>Actinomycetota</taxon>
        <taxon>Actinomycetes</taxon>
        <taxon>Kitasatosporales</taxon>
        <taxon>Streptomycetaceae</taxon>
        <taxon>Streptomyces</taxon>
    </lineage>
</organism>
<feature type="compositionally biased region" description="Gly residues" evidence="16">
    <location>
        <begin position="186"/>
        <end position="221"/>
    </location>
</feature>
<feature type="domain" description="ALK/LTK-like glycine-rich" evidence="18">
    <location>
        <begin position="75"/>
        <end position="307"/>
    </location>
</feature>
<evidence type="ECO:0000313" key="22">
    <source>
        <dbReference type="Proteomes" id="UP000092659"/>
    </source>
</evidence>
<dbReference type="GO" id="GO:0005524">
    <property type="term" value="F:ATP binding"/>
    <property type="evidence" value="ECO:0007669"/>
    <property type="project" value="UniProtKB-KW"/>
</dbReference>
<keyword evidence="10" id="KW-1133">Transmembrane helix</keyword>
<keyword evidence="23" id="KW-1185">Reference proteome</keyword>
<evidence type="ECO:0000256" key="2">
    <source>
        <dbReference type="ARBA" id="ARBA00011902"/>
    </source>
</evidence>
<evidence type="ECO:0000259" key="19">
    <source>
        <dbReference type="Pfam" id="PF16640"/>
    </source>
</evidence>
<dbReference type="STRING" id="68214.AVL59_20960"/>
<keyword evidence="12" id="KW-0829">Tyrosine-protein kinase</keyword>